<dbReference type="PANTHER" id="PTHR14149">
    <property type="entry name" value="RAS GTPASE-ACTIVATING PROTEIN WITH IQ MOTIF"/>
    <property type="match status" value="1"/>
</dbReference>
<dbReference type="Pfam" id="PF03836">
    <property type="entry name" value="RasGAP_C"/>
    <property type="match status" value="1"/>
</dbReference>
<dbReference type="SUPFAM" id="SSF143885">
    <property type="entry name" value="RGC domain-like"/>
    <property type="match status" value="1"/>
</dbReference>
<evidence type="ECO:0000313" key="2">
    <source>
        <dbReference type="EMBL" id="OAD78785.1"/>
    </source>
</evidence>
<dbReference type="InterPro" id="IPR008936">
    <property type="entry name" value="Rho_GTPase_activation_prot"/>
</dbReference>
<evidence type="ECO:0000313" key="3">
    <source>
        <dbReference type="Proteomes" id="UP000077315"/>
    </source>
</evidence>
<dbReference type="PROSITE" id="PS50018">
    <property type="entry name" value="RAS_GTPASE_ACTIV_2"/>
    <property type="match status" value="1"/>
</dbReference>
<proteinExistence type="predicted"/>
<protein>
    <recommendedName>
        <fullName evidence="1">Ras-GAP domain-containing protein</fullName>
    </recommendedName>
</protein>
<dbReference type="InterPro" id="IPR023152">
    <property type="entry name" value="RasGAP_CS"/>
</dbReference>
<dbReference type="GeneID" id="28990298"/>
<dbReference type="GO" id="GO:0046580">
    <property type="term" value="P:negative regulation of Ras protein signal transduction"/>
    <property type="evidence" value="ECO:0007669"/>
    <property type="project" value="TreeGrafter"/>
</dbReference>
<dbReference type="Proteomes" id="UP000077315">
    <property type="component" value="Unassembled WGS sequence"/>
</dbReference>
<organism evidence="2 3">
    <name type="scientific">Phycomyces blakesleeanus (strain ATCC 8743b / DSM 1359 / FGSC 10004 / NBRC 33097 / NRRL 1555)</name>
    <dbReference type="NCBI Taxonomy" id="763407"/>
    <lineage>
        <taxon>Eukaryota</taxon>
        <taxon>Fungi</taxon>
        <taxon>Fungi incertae sedis</taxon>
        <taxon>Mucoromycota</taxon>
        <taxon>Mucoromycotina</taxon>
        <taxon>Mucoromycetes</taxon>
        <taxon>Mucorales</taxon>
        <taxon>Phycomycetaceae</taxon>
        <taxon>Phycomyces</taxon>
    </lineage>
</organism>
<dbReference type="InterPro" id="IPR000593">
    <property type="entry name" value="RasGAP_C"/>
</dbReference>
<dbReference type="GO" id="GO:0005938">
    <property type="term" value="C:cell cortex"/>
    <property type="evidence" value="ECO:0007669"/>
    <property type="project" value="TreeGrafter"/>
</dbReference>
<dbReference type="PANTHER" id="PTHR14149:SF17">
    <property type="entry name" value="GTPASE-ACTIVATING PROTEIN"/>
    <property type="match status" value="1"/>
</dbReference>
<dbReference type="Pfam" id="PF00616">
    <property type="entry name" value="RasGAP"/>
    <property type="match status" value="1"/>
</dbReference>
<name>A0A162Y7E1_PHYB8</name>
<dbReference type="CDD" id="cd05132">
    <property type="entry name" value="RasGAP_GAPA"/>
    <property type="match status" value="1"/>
</dbReference>
<feature type="domain" description="Ras-GAP" evidence="1">
    <location>
        <begin position="186"/>
        <end position="401"/>
    </location>
</feature>
<dbReference type="Gene3D" id="1.10.506.10">
    <property type="entry name" value="GTPase Activation - p120gap, domain 1"/>
    <property type="match status" value="1"/>
</dbReference>
<dbReference type="OrthoDB" id="775356at2759"/>
<gene>
    <name evidence="2" type="ORF">PHYBLDRAFT_130926</name>
</gene>
<reference evidence="3" key="1">
    <citation type="submission" date="2015-06" db="EMBL/GenBank/DDBJ databases">
        <title>Expansion of signal transduction pathways in fungi by whole-genome duplication.</title>
        <authorList>
            <consortium name="DOE Joint Genome Institute"/>
            <person name="Corrochano L.M."/>
            <person name="Kuo A."/>
            <person name="Marcet-Houben M."/>
            <person name="Polaino S."/>
            <person name="Salamov A."/>
            <person name="Villalobos J.M."/>
            <person name="Alvarez M.I."/>
            <person name="Avalos J."/>
            <person name="Benito E.P."/>
            <person name="Benoit I."/>
            <person name="Burger G."/>
            <person name="Camino L.P."/>
            <person name="Canovas D."/>
            <person name="Cerda-Olmedo E."/>
            <person name="Cheng J.-F."/>
            <person name="Dominguez A."/>
            <person name="Elias M."/>
            <person name="Eslava A.P."/>
            <person name="Glaser F."/>
            <person name="Grimwood J."/>
            <person name="Gutierrez G."/>
            <person name="Heitman J."/>
            <person name="Henrissat B."/>
            <person name="Iturriaga E.A."/>
            <person name="Lang B.F."/>
            <person name="Lavin J.L."/>
            <person name="Lee S."/>
            <person name="Li W."/>
            <person name="Lindquist E."/>
            <person name="Lopez-Garcia S."/>
            <person name="Luque E.M."/>
            <person name="Marcos A.T."/>
            <person name="Martin J."/>
            <person name="McCluskey K."/>
            <person name="Medina H.R."/>
            <person name="Miralles-Duran A."/>
            <person name="Miyazaki A."/>
            <person name="Munoz-Torres E."/>
            <person name="Oguiza J.A."/>
            <person name="Ohm R."/>
            <person name="Olmedo M."/>
            <person name="Orejas M."/>
            <person name="Ortiz-Castellanos L."/>
            <person name="Pisabarro A.G."/>
            <person name="Rodriguez-Romero J."/>
            <person name="Ruiz-Herrera J."/>
            <person name="Ruiz-Vazquez R."/>
            <person name="Sanz C."/>
            <person name="Schackwitz W."/>
            <person name="Schmutz J."/>
            <person name="Shahriari M."/>
            <person name="Shelest E."/>
            <person name="Silva-Franco F."/>
            <person name="Soanes D."/>
            <person name="Syed K."/>
            <person name="Tagua V.G."/>
            <person name="Talbot N.J."/>
            <person name="Thon M."/>
            <person name="De vries R.P."/>
            <person name="Wiebenga A."/>
            <person name="Yadav J.S."/>
            <person name="Braun E.L."/>
            <person name="Baker S."/>
            <person name="Garre V."/>
            <person name="Horwitz B."/>
            <person name="Torres-Martinez S."/>
            <person name="Idnurm A."/>
            <person name="Herrera-Estrella A."/>
            <person name="Gabaldon T."/>
            <person name="Grigoriev I.V."/>
        </authorList>
    </citation>
    <scope>NUCLEOTIDE SEQUENCE [LARGE SCALE GENOMIC DNA]</scope>
    <source>
        <strain evidence="3">NRRL 1555(-)</strain>
    </source>
</reference>
<keyword evidence="3" id="KW-1185">Reference proteome</keyword>
<accession>A0A162Y7E1</accession>
<dbReference type="SMART" id="SM00323">
    <property type="entry name" value="RasGAP"/>
    <property type="match status" value="1"/>
</dbReference>
<dbReference type="RefSeq" id="XP_018296825.1">
    <property type="nucleotide sequence ID" value="XM_018429392.1"/>
</dbReference>
<dbReference type="EMBL" id="KV440973">
    <property type="protein sequence ID" value="OAD78785.1"/>
    <property type="molecule type" value="Genomic_DNA"/>
</dbReference>
<evidence type="ECO:0000259" key="1">
    <source>
        <dbReference type="PROSITE" id="PS50018"/>
    </source>
</evidence>
<dbReference type="AlphaFoldDB" id="A0A162Y7E1"/>
<dbReference type="GO" id="GO:0005096">
    <property type="term" value="F:GTPase activator activity"/>
    <property type="evidence" value="ECO:0007669"/>
    <property type="project" value="TreeGrafter"/>
</dbReference>
<sequence length="799" mass="90800">MSDRRSGMVQSIGYHHTGSIVSRAVAAAAANNHHSSRRAGRGSRRYSVSVFYSMAAEQDIEVEDELAKAQRSLRELKTMISVQSKKNFTREHDVRFLDARIGLLIQSRMALEEQNEVVSRLEEHDEDNDGHYPGNLQMQQYGNLFYLLQSEPRHIATLCRLVSLSEIDSLLQTVMFTLYGNQYESREEHLLLTMFQNVLAWQFETTPEFSSLLRANTPVSRMMTTYTRRGPGQSYLKSLLSERINELIVRKDANLQINPLKVYAEIIDEMESMGTLPEYMPRSVTPEVAAANPQVQAMIKPRLEALLEVADGFLSTIIHSLDQIPYGIRWICKQIRSLTMRKYPNATDDAISSLIGGFFFLRFVNPAIVTPQAYMLVDGLPGIHPRTTVTLIAKMIQNLANKPSYAKETYMIPTNSFVENNKARTSVFLNELCEVGDFYESLEMDQYMALSKKDIMISITPNEIYATQALLEQHLQVLAPKPNDHLRLLMCEVGPAPPQVPRKENKPLDLSLFSRWEMPIQDLTMTLMSENNITQNDILYMETKAIFVQIIRTIPTLARQPLRLAFLAEAAGTSKDAQLVTKGIKVKEMLRELETVGIVDPKDGHRFLAQEITQELAHLGDLKLKVVKELESLESVYKTIQDHNNYLRGQLESYRAYLQNVRFQTSGGNKSNNTKQVGIGVEVVEAKTNTKKQAKVHVQGPFKFTHQQLEKDGVIVATEVLESIRVNVYLTISSPLPGTFIIELNYRGRDKPILEIDLKLDDLLEKQQYNIPVLDLEYLKLNVGKTLQLLTKSFLPKSK</sequence>
<dbReference type="InParanoid" id="A0A162Y7E1"/>
<dbReference type="STRING" id="763407.A0A162Y7E1"/>
<dbReference type="VEuPathDB" id="FungiDB:PHYBLDRAFT_130926"/>
<dbReference type="FunCoup" id="A0A162Y7E1">
    <property type="interactions" value="2"/>
</dbReference>
<dbReference type="SUPFAM" id="SSF48350">
    <property type="entry name" value="GTPase activation domain, GAP"/>
    <property type="match status" value="1"/>
</dbReference>
<dbReference type="PROSITE" id="PS00509">
    <property type="entry name" value="RAS_GTPASE_ACTIV_1"/>
    <property type="match status" value="1"/>
</dbReference>
<dbReference type="InterPro" id="IPR001936">
    <property type="entry name" value="RasGAP_dom"/>
</dbReference>